<evidence type="ECO:0000256" key="2">
    <source>
        <dbReference type="ARBA" id="ARBA00022692"/>
    </source>
</evidence>
<keyword evidence="5" id="KW-0472">Membrane</keyword>
<dbReference type="InterPro" id="IPR035892">
    <property type="entry name" value="C2_domain_sf"/>
</dbReference>
<dbReference type="InterPro" id="IPR037767">
    <property type="entry name" value="C2A_Mug190-like"/>
</dbReference>
<feature type="region of interest" description="Disordered" evidence="6">
    <location>
        <begin position="1314"/>
        <end position="1392"/>
    </location>
</feature>
<feature type="compositionally biased region" description="Basic and acidic residues" evidence="6">
    <location>
        <begin position="1314"/>
        <end position="1329"/>
    </location>
</feature>
<dbReference type="CDD" id="cd21676">
    <property type="entry name" value="SMP_Mug190"/>
    <property type="match status" value="1"/>
</dbReference>
<evidence type="ECO:0000259" key="7">
    <source>
        <dbReference type="PROSITE" id="PS50004"/>
    </source>
</evidence>
<feature type="compositionally biased region" description="Low complexity" evidence="6">
    <location>
        <begin position="138"/>
        <end position="148"/>
    </location>
</feature>
<reference evidence="8 9" key="1">
    <citation type="submission" date="2024-01" db="EMBL/GenBank/DDBJ databases">
        <title>Comparative genomics of Cryptococcus and Kwoniella reveals pathogenesis evolution and contrasting modes of karyotype evolution via chromosome fusion or intercentromeric recombination.</title>
        <authorList>
            <person name="Coelho M.A."/>
            <person name="David-Palma M."/>
            <person name="Shea T."/>
            <person name="Bowers K."/>
            <person name="McGinley-Smith S."/>
            <person name="Mohammad A.W."/>
            <person name="Gnirke A."/>
            <person name="Yurkov A.M."/>
            <person name="Nowrousian M."/>
            <person name="Sun S."/>
            <person name="Cuomo C.A."/>
            <person name="Heitman J."/>
        </authorList>
    </citation>
    <scope>NUCLEOTIDE SEQUENCE [LARGE SCALE GENOMIC DNA]</scope>
    <source>
        <strain evidence="8 9">PYCC6329</strain>
    </source>
</reference>
<feature type="compositionally biased region" description="Low complexity" evidence="6">
    <location>
        <begin position="1241"/>
        <end position="1255"/>
    </location>
</feature>
<feature type="compositionally biased region" description="Basic residues" evidence="6">
    <location>
        <begin position="448"/>
        <end position="464"/>
    </location>
</feature>
<gene>
    <name evidence="8" type="ORF">V865_001643</name>
</gene>
<evidence type="ECO:0000256" key="4">
    <source>
        <dbReference type="ARBA" id="ARBA00022824"/>
    </source>
</evidence>
<feature type="compositionally biased region" description="Polar residues" evidence="6">
    <location>
        <begin position="892"/>
        <end position="902"/>
    </location>
</feature>
<proteinExistence type="predicted"/>
<feature type="compositionally biased region" description="Low complexity" evidence="6">
    <location>
        <begin position="407"/>
        <end position="420"/>
    </location>
</feature>
<name>A0AAX4KCA5_9TREE</name>
<feature type="region of interest" description="Disordered" evidence="6">
    <location>
        <begin position="384"/>
        <end position="480"/>
    </location>
</feature>
<organism evidence="8 9">
    <name type="scientific">Kwoniella europaea PYCC6329</name>
    <dbReference type="NCBI Taxonomy" id="1423913"/>
    <lineage>
        <taxon>Eukaryota</taxon>
        <taxon>Fungi</taxon>
        <taxon>Dikarya</taxon>
        <taxon>Basidiomycota</taxon>
        <taxon>Agaricomycotina</taxon>
        <taxon>Tremellomycetes</taxon>
        <taxon>Tremellales</taxon>
        <taxon>Cryptococcaceae</taxon>
        <taxon>Kwoniella</taxon>
    </lineage>
</organism>
<feature type="compositionally biased region" description="Polar residues" evidence="6">
    <location>
        <begin position="103"/>
        <end position="113"/>
    </location>
</feature>
<dbReference type="EMBL" id="CP144089">
    <property type="protein sequence ID" value="WWD03589.1"/>
    <property type="molecule type" value="Genomic_DNA"/>
</dbReference>
<feature type="compositionally biased region" description="Low complexity" evidence="6">
    <location>
        <begin position="428"/>
        <end position="437"/>
    </location>
</feature>
<feature type="region of interest" description="Disordered" evidence="6">
    <location>
        <begin position="1412"/>
        <end position="1443"/>
    </location>
</feature>
<keyword evidence="4" id="KW-0256">Endoplasmic reticulum</keyword>
<evidence type="ECO:0000256" key="5">
    <source>
        <dbReference type="ARBA" id="ARBA00022989"/>
    </source>
</evidence>
<sequence>MTLPKPPPLPPRRPTPTPRPPPHADTEPGPPISEPVAADPSSLPPRSPSTPRTPDAAELPHDEADHPRPLASVGSDSIILPPPLPPRVPSVSKPIPEPILVNGGNSRVVSNPVTIPDDTPTSIEIPDGASTSPSSREVTSPVTVAITPATPPDSQPNSPTSPSSLSFGQSVEEMRTPRPPSPSDNSETAISQTPPPVTDQTEPPSSPVPPPLPPRKHNPPPLPPRNSRTTNVALSTVPTLGPMLWSISMVCLAYMRVSFVTLLIFGILGYMGMKKLEKTADETLRKEEPEDPGALGTNRAGGKEAVEWLNHALYALFPLISTDVLTPFVDLMEDALAGQVPPVVTSVRLTSPALGSQPVLLTSLKPISDEEWFSSLSVPEKPVKNVLRKKERGKSDSGKGKHNRNISSVSNVSVGSTDVSTEMKRSRSTTSSGGSTTYGADEQAKEAVRRRKRDRILQRVSRKRAPMDSQNKIDGNDDLQQHEEKQGVYGERKHGGQNDEAIDMNEDDPNAGQYVNYQVGFEYKRSRDAEKKGRGLHCLAYFGWGIKGVAGSEIPVYIDVLSIKGTVNLRLLLSATPPFVRTGTFSFPKLPEYDVSAQPLKKGAFNAMEIPGMKQYVKQSITEVASAFVSPQSYTLDLDRLLLGQESALRTTNIGVLRIIIHNAEDLPKVDTMGSCDPYVSIGMSKYHKPVFSTRTIRDSRDPKWEEEAFVLVSSDAIEAGEKLRIRACDSDRFSADDALGVVEVDITELVDTHSSKLFFRTDDLKEDTPGMKCSGRLNWSVQFHGLWQMSSENIKKRSMETYVLEDDINPPEIHQVPLWMEMLSKIIDKNDEKWYKNRQQKRKETLAWFNGEKERDRLEAEEKPDEGYRSGILQFHVHQCIDLEVEPLSGTYSSHTTSRNSPAGGKPALESLTDRTPVENPDPPSSYCEVHLNDKLIYRTRTKQVTPLPYFNAVSERFVRDWTESKVVFVVRDERNREHDPILGLVAIPLKEAFKTRSQFTRWFPLVGGLGWGRIRISLLWKPLDMELPRGISGYEVATFRLKGLSFNSLGVGPQSEKGLSVILSTDSDRYELSTSSGEVSSSSTDTPTSARTSLERIQSPSKVSLDEEIEMEFDLSFKHVRLAIMYRHSCSLLVTLIQRSSVLKKKRVMGIGVVNLRKMLDGNGDCRIGIWGTENVEKVMRSQELLDQKDDDGTDEGEGRLMSPPLSVGVERKPSFRRRIAERRSWPDSHASIRERSESISGSSINSTRTSGSGVNGVPLLGFAEVKFKIIPGVSRVHRKVAKRDMRFKRVYEVWESEREVEMGWDKMNEGERVRSELEAIDGKSDSDGEEQDDGGSDSSDSCNDVEEDNNEDEDGKRNLVDDSEDELEVEKKMSERRAHSHALHKRHKGIFQLKIARTGRYVKDKLSSKVYSAAHSGGNKDQSRSRGADLEVEREGISKM</sequence>
<feature type="region of interest" description="Disordered" evidence="6">
    <location>
        <begin position="892"/>
        <end position="926"/>
    </location>
</feature>
<dbReference type="RefSeq" id="XP_066081556.1">
    <property type="nucleotide sequence ID" value="XM_066225459.1"/>
</dbReference>
<feature type="region of interest" description="Disordered" evidence="6">
    <location>
        <begin position="1"/>
        <end position="230"/>
    </location>
</feature>
<feature type="compositionally biased region" description="Pro residues" evidence="6">
    <location>
        <begin position="204"/>
        <end position="224"/>
    </location>
</feature>
<dbReference type="PROSITE" id="PS50004">
    <property type="entry name" value="C2"/>
    <property type="match status" value="2"/>
</dbReference>
<feature type="compositionally biased region" description="Basic and acidic residues" evidence="6">
    <location>
        <begin position="58"/>
        <end position="68"/>
    </location>
</feature>
<dbReference type="Pfam" id="PF25669">
    <property type="entry name" value="SMP_MUG190-like"/>
    <property type="match status" value="2"/>
</dbReference>
<evidence type="ECO:0000256" key="1">
    <source>
        <dbReference type="ARBA" id="ARBA00004586"/>
    </source>
</evidence>
<dbReference type="KEGG" id="ker:91100447"/>
<feature type="compositionally biased region" description="Pro residues" evidence="6">
    <location>
        <begin position="1"/>
        <end position="33"/>
    </location>
</feature>
<dbReference type="Pfam" id="PF00168">
    <property type="entry name" value="C2"/>
    <property type="match status" value="2"/>
</dbReference>
<keyword evidence="5" id="KW-1133">Transmembrane helix</keyword>
<protein>
    <recommendedName>
        <fullName evidence="7">C2 domain-containing protein</fullName>
    </recommendedName>
</protein>
<dbReference type="GeneID" id="91100447"/>
<evidence type="ECO:0000313" key="9">
    <source>
        <dbReference type="Proteomes" id="UP001358614"/>
    </source>
</evidence>
<feature type="domain" description="C2" evidence="7">
    <location>
        <begin position="853"/>
        <end position="1005"/>
    </location>
</feature>
<dbReference type="SUPFAM" id="SSF49562">
    <property type="entry name" value="C2 domain (Calcium/lipid-binding domain, CaLB)"/>
    <property type="match status" value="2"/>
</dbReference>
<feature type="region of interest" description="Disordered" evidence="6">
    <location>
        <begin position="1223"/>
        <end position="1258"/>
    </location>
</feature>
<feature type="domain" description="C2" evidence="7">
    <location>
        <begin position="637"/>
        <end position="760"/>
    </location>
</feature>
<dbReference type="CDD" id="cd04052">
    <property type="entry name" value="C2B_Tricalbin-like"/>
    <property type="match status" value="1"/>
</dbReference>
<keyword evidence="9" id="KW-1185">Reference proteome</keyword>
<dbReference type="InterPro" id="IPR037765">
    <property type="entry name" value="C2B_Tricalbin"/>
</dbReference>
<feature type="region of interest" description="Disordered" evidence="6">
    <location>
        <begin position="1075"/>
        <end position="1101"/>
    </location>
</feature>
<keyword evidence="3" id="KW-0677">Repeat</keyword>
<dbReference type="InterPro" id="IPR000008">
    <property type="entry name" value="C2_dom"/>
</dbReference>
<dbReference type="PANTHER" id="PTHR47348:SF3">
    <property type="entry name" value="MEIOTICALLY UP-REGULATED GENE 190 PROTEIN"/>
    <property type="match status" value="1"/>
</dbReference>
<feature type="compositionally biased region" description="Basic residues" evidence="6">
    <location>
        <begin position="1381"/>
        <end position="1392"/>
    </location>
</feature>
<feature type="region of interest" description="Disordered" evidence="6">
    <location>
        <begin position="1185"/>
        <end position="1208"/>
    </location>
</feature>
<feature type="compositionally biased region" description="Low complexity" evidence="6">
    <location>
        <begin position="1075"/>
        <end position="1088"/>
    </location>
</feature>
<evidence type="ECO:0000256" key="3">
    <source>
        <dbReference type="ARBA" id="ARBA00022737"/>
    </source>
</evidence>
<dbReference type="GO" id="GO:0061817">
    <property type="term" value="P:endoplasmic reticulum-plasma membrane tethering"/>
    <property type="evidence" value="ECO:0007669"/>
    <property type="project" value="InterPro"/>
</dbReference>
<dbReference type="GO" id="GO:0005789">
    <property type="term" value="C:endoplasmic reticulum membrane"/>
    <property type="evidence" value="ECO:0007669"/>
    <property type="project" value="UniProtKB-SubCell"/>
</dbReference>
<evidence type="ECO:0000313" key="8">
    <source>
        <dbReference type="EMBL" id="WWD03589.1"/>
    </source>
</evidence>
<feature type="compositionally biased region" description="Polar residues" evidence="6">
    <location>
        <begin position="183"/>
        <end position="202"/>
    </location>
</feature>
<feature type="compositionally biased region" description="Basic and acidic residues" evidence="6">
    <location>
        <begin position="1224"/>
        <end position="1240"/>
    </location>
</feature>
<comment type="subcellular location">
    <subcellularLocation>
        <location evidence="1">Endoplasmic reticulum membrane</location>
    </subcellularLocation>
</comment>
<feature type="compositionally biased region" description="Basic and acidic residues" evidence="6">
    <location>
        <begin position="1424"/>
        <end position="1443"/>
    </location>
</feature>
<keyword evidence="2" id="KW-0812">Transmembrane</keyword>
<dbReference type="CDD" id="cd04041">
    <property type="entry name" value="C2A_fungal"/>
    <property type="match status" value="1"/>
</dbReference>
<dbReference type="SMART" id="SM00239">
    <property type="entry name" value="C2"/>
    <property type="match status" value="2"/>
</dbReference>
<dbReference type="Proteomes" id="UP001358614">
    <property type="component" value="Chromosome 1"/>
</dbReference>
<accession>A0AAX4KCA5</accession>
<evidence type="ECO:0000256" key="6">
    <source>
        <dbReference type="SAM" id="MobiDB-lite"/>
    </source>
</evidence>
<dbReference type="PANTHER" id="PTHR47348">
    <property type="entry name" value="MEIOTICALLY UP-REGULATED GENE 190 PROTEIN"/>
    <property type="match status" value="1"/>
</dbReference>
<feature type="compositionally biased region" description="Polar residues" evidence="6">
    <location>
        <begin position="155"/>
        <end position="169"/>
    </location>
</feature>
<dbReference type="Gene3D" id="2.60.40.150">
    <property type="entry name" value="C2 domain"/>
    <property type="match status" value="2"/>
</dbReference>
<feature type="compositionally biased region" description="Acidic residues" evidence="6">
    <location>
        <begin position="1346"/>
        <end position="1356"/>
    </location>
</feature>
<feature type="compositionally biased region" description="Polar residues" evidence="6">
    <location>
        <begin position="1089"/>
        <end position="1101"/>
    </location>
</feature>